<name>A0ABD0JA68_9CAEN</name>
<organism evidence="1 2">
    <name type="scientific">Batillaria attramentaria</name>
    <dbReference type="NCBI Taxonomy" id="370345"/>
    <lineage>
        <taxon>Eukaryota</taxon>
        <taxon>Metazoa</taxon>
        <taxon>Spiralia</taxon>
        <taxon>Lophotrochozoa</taxon>
        <taxon>Mollusca</taxon>
        <taxon>Gastropoda</taxon>
        <taxon>Caenogastropoda</taxon>
        <taxon>Sorbeoconcha</taxon>
        <taxon>Cerithioidea</taxon>
        <taxon>Batillariidae</taxon>
        <taxon>Batillaria</taxon>
    </lineage>
</organism>
<reference evidence="1 2" key="1">
    <citation type="journal article" date="2023" name="Sci. Data">
        <title>Genome assembly of the Korean intertidal mud-creeper Batillaria attramentaria.</title>
        <authorList>
            <person name="Patra A.K."/>
            <person name="Ho P.T."/>
            <person name="Jun S."/>
            <person name="Lee S.J."/>
            <person name="Kim Y."/>
            <person name="Won Y.J."/>
        </authorList>
    </citation>
    <scope>NUCLEOTIDE SEQUENCE [LARGE SCALE GENOMIC DNA]</scope>
    <source>
        <strain evidence="1">Wonlab-2016</strain>
    </source>
</reference>
<comment type="caution">
    <text evidence="1">The sequence shown here is derived from an EMBL/GenBank/DDBJ whole genome shotgun (WGS) entry which is preliminary data.</text>
</comment>
<protein>
    <recommendedName>
        <fullName evidence="3">Secreted protein</fullName>
    </recommendedName>
</protein>
<sequence>MLLLNLSSAVAGTLIVQRTKEKKKDKNVGVMLCTRLKVSPQKRFKCDTLGVIPRSRVKGSTRGLKSYITACFISNLTSQQIKLRLTSPRPKPGSRDVRACRCPIEVP</sequence>
<accession>A0ABD0JA68</accession>
<proteinExistence type="predicted"/>
<keyword evidence="2" id="KW-1185">Reference proteome</keyword>
<dbReference type="EMBL" id="JACVVK020000535">
    <property type="protein sequence ID" value="KAK7467873.1"/>
    <property type="molecule type" value="Genomic_DNA"/>
</dbReference>
<evidence type="ECO:0008006" key="3">
    <source>
        <dbReference type="Google" id="ProtNLM"/>
    </source>
</evidence>
<evidence type="ECO:0000313" key="2">
    <source>
        <dbReference type="Proteomes" id="UP001519460"/>
    </source>
</evidence>
<evidence type="ECO:0000313" key="1">
    <source>
        <dbReference type="EMBL" id="KAK7467873.1"/>
    </source>
</evidence>
<gene>
    <name evidence="1" type="ORF">BaRGS_00036910</name>
</gene>
<dbReference type="AlphaFoldDB" id="A0ABD0JA68"/>
<dbReference type="Proteomes" id="UP001519460">
    <property type="component" value="Unassembled WGS sequence"/>
</dbReference>